<evidence type="ECO:0000256" key="6">
    <source>
        <dbReference type="ARBA" id="ARBA00022833"/>
    </source>
</evidence>
<keyword evidence="3" id="KW-0479">Metal-binding</keyword>
<dbReference type="AlphaFoldDB" id="A0A8B8DB83"/>
<accession>A0A8B8DB83</accession>
<sequence length="389" mass="43910">MMWKNLSTSIKLASPIAAFYCLWRTKPLQAESSSPQPTTPQSPTPGLKDPRVDLVYSSDNGGGQTKYLKWEDYFMAITLLAERRCKDICQTRAGASIFDETNKIVGIGNTSKILHKDAECHAELNAVLNRNINDLKNSKMYVSNFPCNECAKCIIQSGIKSVVYYTNKKGTTEATQKEENDPYKDSKYMLEEAEVNFKFFKTFLRQITIDLRETPKENEDSITIKTPLTDEEFFMAMAFVASARSKDPRTQVGACIVNEEKKVVGIGFNGMPLRFNDANTNWGKVEKHGLPSKDPIVCHAEMNAVLFGNAAEMQNSTIYVTLFPCEECAKVVIKAGIKKVYFYSDKNHDRNPFSRKLLGDAGLEPEQFNPRPGREKIVINIERLDERCT</sequence>
<name>A0A8B8DB83_CRAVI</name>
<dbReference type="InterPro" id="IPR016193">
    <property type="entry name" value="Cytidine_deaminase-like"/>
</dbReference>
<dbReference type="PROSITE" id="PS00903">
    <property type="entry name" value="CYT_DCMP_DEAMINASES_1"/>
    <property type="match status" value="2"/>
</dbReference>
<dbReference type="GO" id="GO:0008270">
    <property type="term" value="F:zinc ion binding"/>
    <property type="evidence" value="ECO:0007669"/>
    <property type="project" value="InterPro"/>
</dbReference>
<evidence type="ECO:0000256" key="5">
    <source>
        <dbReference type="ARBA" id="ARBA00022801"/>
    </source>
</evidence>
<dbReference type="PANTHER" id="PTHR11086:SF18">
    <property type="entry name" value="DEOXYCYTIDYLATE DEAMINASE"/>
    <property type="match status" value="1"/>
</dbReference>
<dbReference type="GO" id="GO:0005737">
    <property type="term" value="C:cytoplasm"/>
    <property type="evidence" value="ECO:0007669"/>
    <property type="project" value="TreeGrafter"/>
</dbReference>
<dbReference type="InterPro" id="IPR016192">
    <property type="entry name" value="APOBEC/CMP_deaminase_Zn-bd"/>
</dbReference>
<dbReference type="Gene3D" id="3.40.140.10">
    <property type="entry name" value="Cytidine Deaminase, domain 2"/>
    <property type="match status" value="2"/>
</dbReference>
<feature type="domain" description="CMP/dCMP-type deaminase" evidence="10">
    <location>
        <begin position="229"/>
        <end position="358"/>
    </location>
</feature>
<comment type="cofactor">
    <cofactor evidence="1">
        <name>Zn(2+)</name>
        <dbReference type="ChEBI" id="CHEBI:29105"/>
    </cofactor>
</comment>
<dbReference type="GO" id="GO:0004132">
    <property type="term" value="F:dCMP deaminase activity"/>
    <property type="evidence" value="ECO:0007669"/>
    <property type="project" value="UniProtKB-EC"/>
</dbReference>
<evidence type="ECO:0000256" key="9">
    <source>
        <dbReference type="SAM" id="MobiDB-lite"/>
    </source>
</evidence>
<dbReference type="PROSITE" id="PS51747">
    <property type="entry name" value="CYT_DCMP_DEAMINASES_2"/>
    <property type="match status" value="2"/>
</dbReference>
<protein>
    <recommendedName>
        <fullName evidence="8">dCMP deaminase</fullName>
        <ecNumber evidence="7">3.5.4.12</ecNumber>
    </recommendedName>
    <alternativeName>
        <fullName evidence="8">dCMP deaminase</fullName>
    </alternativeName>
</protein>
<keyword evidence="5" id="KW-0378">Hydrolase</keyword>
<dbReference type="OrthoDB" id="6710946at2759"/>
<feature type="domain" description="CMP/dCMP-type deaminase" evidence="10">
    <location>
        <begin position="69"/>
        <end position="178"/>
    </location>
</feature>
<organism evidence="11 12">
    <name type="scientific">Crassostrea virginica</name>
    <name type="common">Eastern oyster</name>
    <dbReference type="NCBI Taxonomy" id="6565"/>
    <lineage>
        <taxon>Eukaryota</taxon>
        <taxon>Metazoa</taxon>
        <taxon>Spiralia</taxon>
        <taxon>Lophotrochozoa</taxon>
        <taxon>Mollusca</taxon>
        <taxon>Bivalvia</taxon>
        <taxon>Autobranchia</taxon>
        <taxon>Pteriomorphia</taxon>
        <taxon>Ostreida</taxon>
        <taxon>Ostreoidea</taxon>
        <taxon>Ostreidae</taxon>
        <taxon>Crassostrea</taxon>
    </lineage>
</organism>
<evidence type="ECO:0000256" key="8">
    <source>
        <dbReference type="ARBA" id="ARBA00041763"/>
    </source>
</evidence>
<keyword evidence="6" id="KW-0862">Zinc</keyword>
<dbReference type="EC" id="3.5.4.12" evidence="7"/>
<keyword evidence="4" id="KW-0545">Nucleotide biosynthesis</keyword>
<evidence type="ECO:0000259" key="10">
    <source>
        <dbReference type="PROSITE" id="PS51747"/>
    </source>
</evidence>
<evidence type="ECO:0000313" key="11">
    <source>
        <dbReference type="Proteomes" id="UP000694844"/>
    </source>
</evidence>
<dbReference type="GeneID" id="111125606"/>
<keyword evidence="11" id="KW-1185">Reference proteome</keyword>
<feature type="region of interest" description="Disordered" evidence="9">
    <location>
        <begin position="30"/>
        <end position="52"/>
    </location>
</feature>
<evidence type="ECO:0000256" key="4">
    <source>
        <dbReference type="ARBA" id="ARBA00022727"/>
    </source>
</evidence>
<dbReference type="CDD" id="cd01286">
    <property type="entry name" value="deoxycytidylate_deaminase"/>
    <property type="match status" value="1"/>
</dbReference>
<dbReference type="RefSeq" id="XP_022325293.1">
    <property type="nucleotide sequence ID" value="XM_022469585.1"/>
</dbReference>
<evidence type="ECO:0000313" key="12">
    <source>
        <dbReference type="RefSeq" id="XP_022325293.1"/>
    </source>
</evidence>
<dbReference type="InterPro" id="IPR015517">
    <property type="entry name" value="dCMP_deaminase-rel"/>
</dbReference>
<proteinExistence type="inferred from homology"/>
<dbReference type="InterPro" id="IPR002125">
    <property type="entry name" value="CMP_dCMP_dom"/>
</dbReference>
<evidence type="ECO:0000256" key="7">
    <source>
        <dbReference type="ARBA" id="ARBA00038938"/>
    </source>
</evidence>
<dbReference type="Pfam" id="PF00383">
    <property type="entry name" value="dCMP_cyt_deam_1"/>
    <property type="match status" value="2"/>
</dbReference>
<dbReference type="PANTHER" id="PTHR11086">
    <property type="entry name" value="DEOXYCYTIDYLATE DEAMINASE-RELATED"/>
    <property type="match status" value="1"/>
</dbReference>
<dbReference type="Proteomes" id="UP000694844">
    <property type="component" value="Chromosome 3"/>
</dbReference>
<reference evidence="12" key="1">
    <citation type="submission" date="2025-08" db="UniProtKB">
        <authorList>
            <consortium name="RefSeq"/>
        </authorList>
    </citation>
    <scope>IDENTIFICATION</scope>
    <source>
        <tissue evidence="12">Whole sample</tissue>
    </source>
</reference>
<comment type="similarity">
    <text evidence="2">Belongs to the cytidine and deoxycytidylate deaminase family.</text>
</comment>
<evidence type="ECO:0000256" key="2">
    <source>
        <dbReference type="ARBA" id="ARBA00006576"/>
    </source>
</evidence>
<dbReference type="InterPro" id="IPR035105">
    <property type="entry name" value="Deoxycytidylate_deaminase_dom"/>
</dbReference>
<evidence type="ECO:0000256" key="3">
    <source>
        <dbReference type="ARBA" id="ARBA00022723"/>
    </source>
</evidence>
<gene>
    <name evidence="12" type="primary">LOC111125606</name>
</gene>
<evidence type="ECO:0000256" key="1">
    <source>
        <dbReference type="ARBA" id="ARBA00001947"/>
    </source>
</evidence>
<dbReference type="SUPFAM" id="SSF53927">
    <property type="entry name" value="Cytidine deaminase-like"/>
    <property type="match status" value="2"/>
</dbReference>
<dbReference type="GO" id="GO:0009165">
    <property type="term" value="P:nucleotide biosynthetic process"/>
    <property type="evidence" value="ECO:0007669"/>
    <property type="project" value="UniProtKB-KW"/>
</dbReference>